<evidence type="ECO:0000313" key="1">
    <source>
        <dbReference type="EMBL" id="MBB5513447.1"/>
    </source>
</evidence>
<dbReference type="InterPro" id="IPR036388">
    <property type="entry name" value="WH-like_DNA-bd_sf"/>
</dbReference>
<organism evidence="1 2">
    <name type="scientific">Neomicrococcus aestuarii</name>
    <dbReference type="NCBI Taxonomy" id="556325"/>
    <lineage>
        <taxon>Bacteria</taxon>
        <taxon>Bacillati</taxon>
        <taxon>Actinomycetota</taxon>
        <taxon>Actinomycetes</taxon>
        <taxon>Micrococcales</taxon>
        <taxon>Micrococcaceae</taxon>
        <taxon>Neomicrococcus</taxon>
    </lineage>
</organism>
<keyword evidence="1" id="KW-0238">DNA-binding</keyword>
<evidence type="ECO:0000313" key="2">
    <source>
        <dbReference type="Proteomes" id="UP000580797"/>
    </source>
</evidence>
<reference evidence="1 2" key="1">
    <citation type="submission" date="2020-08" db="EMBL/GenBank/DDBJ databases">
        <title>Sequencing the genomes of 1000 actinobacteria strains.</title>
        <authorList>
            <person name="Klenk H.-P."/>
        </authorList>
    </citation>
    <scope>NUCLEOTIDE SEQUENCE [LARGE SCALE GENOMIC DNA]</scope>
    <source>
        <strain evidence="1 2">DSM 105783</strain>
    </source>
</reference>
<accession>A0A7W8TV32</accession>
<sequence>MSVPTDGLEGRKEIARTFLALANDEYQKHNIHRGYYARIAKEHGLTNQEIADAYGITEVAVRGLIRRAVK</sequence>
<gene>
    <name evidence="1" type="ORF">HD598_002134</name>
</gene>
<dbReference type="EMBL" id="JACHDR010000001">
    <property type="protein sequence ID" value="MBB5513447.1"/>
    <property type="molecule type" value="Genomic_DNA"/>
</dbReference>
<dbReference type="GO" id="GO:0003700">
    <property type="term" value="F:DNA-binding transcription factor activity"/>
    <property type="evidence" value="ECO:0007669"/>
    <property type="project" value="InterPro"/>
</dbReference>
<proteinExistence type="predicted"/>
<dbReference type="Gene3D" id="1.10.10.10">
    <property type="entry name" value="Winged helix-like DNA-binding domain superfamily/Winged helix DNA-binding domain"/>
    <property type="match status" value="1"/>
</dbReference>
<dbReference type="Proteomes" id="UP000580797">
    <property type="component" value="Unassembled WGS sequence"/>
</dbReference>
<dbReference type="GO" id="GO:0006352">
    <property type="term" value="P:DNA-templated transcription initiation"/>
    <property type="evidence" value="ECO:0007669"/>
    <property type="project" value="InterPro"/>
</dbReference>
<name>A0A7W8TV32_9MICC</name>
<dbReference type="InterPro" id="IPR013324">
    <property type="entry name" value="RNA_pol_sigma_r3/r4-like"/>
</dbReference>
<dbReference type="GO" id="GO:0003677">
    <property type="term" value="F:DNA binding"/>
    <property type="evidence" value="ECO:0007669"/>
    <property type="project" value="UniProtKB-KW"/>
</dbReference>
<comment type="caution">
    <text evidence="1">The sequence shown here is derived from an EMBL/GenBank/DDBJ whole genome shotgun (WGS) entry which is preliminary data.</text>
</comment>
<dbReference type="RefSeq" id="WP_183665752.1">
    <property type="nucleotide sequence ID" value="NZ_BAAARH010000002.1"/>
</dbReference>
<protein>
    <submittedName>
        <fullName evidence="1">DNA-binding transcriptional regulator LsrR (DeoR family)</fullName>
    </submittedName>
</protein>
<dbReference type="AlphaFoldDB" id="A0A7W8TV32"/>
<dbReference type="SUPFAM" id="SSF88659">
    <property type="entry name" value="Sigma3 and sigma4 domains of RNA polymerase sigma factors"/>
    <property type="match status" value="1"/>
</dbReference>